<gene>
    <name evidence="3" type="ORF">H7849_18290</name>
</gene>
<feature type="chain" id="PRO_5028974471" description="DUF2167 domain-containing protein" evidence="2">
    <location>
        <begin position="21"/>
        <end position="378"/>
    </location>
</feature>
<evidence type="ECO:0000256" key="2">
    <source>
        <dbReference type="SAM" id="SignalP"/>
    </source>
</evidence>
<keyword evidence="1" id="KW-1133">Transmembrane helix</keyword>
<accession>A0A7G8BES0</accession>
<reference evidence="3 4" key="1">
    <citation type="submission" date="2020-08" db="EMBL/GenBank/DDBJ databases">
        <title>Edaphobacter telluris sp. nov. and Acidobacterium dinghuensis sp. nov., two acidobacteria isolated from forest soil.</title>
        <authorList>
            <person name="Fu J."/>
            <person name="Qiu L."/>
        </authorList>
    </citation>
    <scope>NUCLEOTIDE SEQUENCE [LARGE SCALE GENOMIC DNA]</scope>
    <source>
        <strain evidence="3">4Y35</strain>
    </source>
</reference>
<evidence type="ECO:0000313" key="3">
    <source>
        <dbReference type="EMBL" id="QNI31040.1"/>
    </source>
</evidence>
<keyword evidence="4" id="KW-1185">Reference proteome</keyword>
<feature type="transmembrane region" description="Helical" evidence="1">
    <location>
        <begin position="327"/>
        <end position="350"/>
    </location>
</feature>
<keyword evidence="1" id="KW-0812">Transmembrane</keyword>
<dbReference type="Proteomes" id="UP000515312">
    <property type="component" value="Chromosome"/>
</dbReference>
<dbReference type="Pfam" id="PF20244">
    <property type="entry name" value="DUF6599"/>
    <property type="match status" value="1"/>
</dbReference>
<keyword evidence="1" id="KW-0472">Membrane</keyword>
<evidence type="ECO:0000313" key="4">
    <source>
        <dbReference type="Proteomes" id="UP000515312"/>
    </source>
</evidence>
<dbReference type="KEGG" id="adin:H7849_18290"/>
<keyword evidence="2" id="KW-0732">Signal</keyword>
<dbReference type="AlphaFoldDB" id="A0A7G8BES0"/>
<evidence type="ECO:0008006" key="5">
    <source>
        <dbReference type="Google" id="ProtNLM"/>
    </source>
</evidence>
<dbReference type="RefSeq" id="WP_186741356.1">
    <property type="nucleotide sequence ID" value="NZ_CP060394.1"/>
</dbReference>
<feature type="signal peptide" evidence="2">
    <location>
        <begin position="1"/>
        <end position="20"/>
    </location>
</feature>
<organism evidence="3 4">
    <name type="scientific">Alloacidobacterium dinghuense</name>
    <dbReference type="NCBI Taxonomy" id="2763107"/>
    <lineage>
        <taxon>Bacteria</taxon>
        <taxon>Pseudomonadati</taxon>
        <taxon>Acidobacteriota</taxon>
        <taxon>Terriglobia</taxon>
        <taxon>Terriglobales</taxon>
        <taxon>Acidobacteriaceae</taxon>
        <taxon>Alloacidobacterium</taxon>
    </lineage>
</organism>
<dbReference type="InterPro" id="IPR046534">
    <property type="entry name" value="DUF6599"/>
</dbReference>
<protein>
    <recommendedName>
        <fullName evidence="5">DUF2167 domain-containing protein</fullName>
    </recommendedName>
</protein>
<proteinExistence type="predicted"/>
<evidence type="ECO:0000256" key="1">
    <source>
        <dbReference type="SAM" id="Phobius"/>
    </source>
</evidence>
<dbReference type="EMBL" id="CP060394">
    <property type="protein sequence ID" value="QNI31040.1"/>
    <property type="molecule type" value="Genomic_DNA"/>
</dbReference>
<sequence length="378" mass="40410">MFRRLFSIAVLAAVSTCNCAAGPPGVPFPPDKLPPPPILPADFAGWRQAVAPQRSTAPEAADQANAAVLHEYGFAEFAAANYTQPDNKLNVRAIRFQDATGAYGAFTFYRRPGMLKEDIGSDGAFDGAHVLFWTGTIVIDATFDHLTAMSAAQLRELANDLPKTSGPTSVAPPLPKYLPITSLNPNTVHYAVGPVAYARSGGVLPPNVIDFDREAEAVTANYTTQSSDGTLTLLMYPTPQMAIHQQQTIQTLLKTGNSPQAAWPQALADSNEASLLVRRSGPLIAITSGSFSVDEARKLLNSINYSADITWNHPEGYVSEASKTARLLLGIAYLTGILGAAAIILGLFFGGGRAALRRLRGKPISTLNDEEFISLKLR</sequence>
<name>A0A7G8BES0_9BACT</name>